<reference evidence="1 2" key="1">
    <citation type="submission" date="2023-08" db="EMBL/GenBank/DDBJ databases">
        <title>New molecular markers tilS and rpoB for phylogenetic and monitoring studies of the genus Thiothrix biodiversity.</title>
        <authorList>
            <person name="Ravin N.V."/>
            <person name="Smolyakov D."/>
            <person name="Markov N.D."/>
            <person name="Beletsky A.V."/>
            <person name="Mardanov A.V."/>
            <person name="Rudenko T.S."/>
            <person name="Grabovich M.Y."/>
        </authorList>
    </citation>
    <scope>NUCLEOTIDE SEQUENCE [LARGE SCALE GENOMIC DNA]</scope>
    <source>
        <strain evidence="1 2">MK1</strain>
    </source>
</reference>
<organism evidence="1 2">
    <name type="scientific">Thiothrix lacustris</name>
    <dbReference type="NCBI Taxonomy" id="525917"/>
    <lineage>
        <taxon>Bacteria</taxon>
        <taxon>Pseudomonadati</taxon>
        <taxon>Pseudomonadota</taxon>
        <taxon>Gammaproteobacteria</taxon>
        <taxon>Thiotrichales</taxon>
        <taxon>Thiotrichaceae</taxon>
        <taxon>Thiothrix</taxon>
    </lineage>
</organism>
<name>A0ABY9MLM5_9GAMM</name>
<evidence type="ECO:0000313" key="2">
    <source>
        <dbReference type="Proteomes" id="UP001236657"/>
    </source>
</evidence>
<dbReference type="Proteomes" id="UP001236657">
    <property type="component" value="Chromosome"/>
</dbReference>
<sequence>MNDDFLNKAMHDCAIEVDYLANLRKDLSDTEFNNLLTSTLGKYIKNEEIVFKLISCGTHTWEISIILEMSNESWFSETLLFLTESFRNLMRINKKLAVSIIERSYPKIHESLNSWHDAYFLNNVDRKNNQRHFVRACFRHLGDTVESVHYPHIECIHELLSNINVLGIPPKNKRGDFGSIISALIQLDKLKFIYRDNLHDIPLNQWRNIAQHSSYAINKESGLIVCVYGNGRHKIEITSDEIYNLLCRLNDLHSLQKIALDLFLCEFMDDINFNSNDTIISLETIFGGILNNINVYGFHLKSMKNTSGFYQFELVDINESGVKGLNKLLWMIKEQVLLLKEKGIESTFNLYTKKGDKITSVTIELVNSRM</sequence>
<proteinExistence type="predicted"/>
<accession>A0ABY9MLM5</accession>
<evidence type="ECO:0000313" key="1">
    <source>
        <dbReference type="EMBL" id="WML89457.1"/>
    </source>
</evidence>
<dbReference type="EMBL" id="CP133218">
    <property type="protein sequence ID" value="WML89457.1"/>
    <property type="molecule type" value="Genomic_DNA"/>
</dbReference>
<keyword evidence="2" id="KW-1185">Reference proteome</keyword>
<protein>
    <submittedName>
        <fullName evidence="1">Uncharacterized protein</fullName>
    </submittedName>
</protein>
<gene>
    <name evidence="1" type="ORF">RCF98_10785</name>
</gene>
<dbReference type="RefSeq" id="WP_308893714.1">
    <property type="nucleotide sequence ID" value="NZ_CP133218.1"/>
</dbReference>